<accession>A0ACD5A640</accession>
<dbReference type="EMBL" id="CP146022">
    <property type="protein sequence ID" value="WWQ62359.1"/>
    <property type="molecule type" value="Genomic_DNA"/>
</dbReference>
<name>A0ACD5A640_9ACTN</name>
<dbReference type="Proteomes" id="UP001432251">
    <property type="component" value="Chromosome"/>
</dbReference>
<gene>
    <name evidence="1" type="ORF">V2W30_02595</name>
</gene>
<organism evidence="1 2">
    <name type="scientific">Streptomyces citrinus</name>
    <dbReference type="NCBI Taxonomy" id="3118173"/>
    <lineage>
        <taxon>Bacteria</taxon>
        <taxon>Bacillati</taxon>
        <taxon>Actinomycetota</taxon>
        <taxon>Actinomycetes</taxon>
        <taxon>Kitasatosporales</taxon>
        <taxon>Streptomycetaceae</taxon>
        <taxon>Streptomyces</taxon>
    </lineage>
</organism>
<evidence type="ECO:0000313" key="1">
    <source>
        <dbReference type="EMBL" id="WWQ62359.1"/>
    </source>
</evidence>
<keyword evidence="2" id="KW-1185">Reference proteome</keyword>
<proteinExistence type="predicted"/>
<reference evidence="1" key="1">
    <citation type="journal article" date="2025" name="Int. J. Syst. Evol. Microbiol.">
        <title>Streptomyces citrinus sp. nov., with yellow diffusible pigment.</title>
        <authorList>
            <person name="He Y."/>
            <person name="Yang E."/>
            <person name="Xu J."/>
            <person name="Sun Y."/>
            <person name="Sun L."/>
        </authorList>
    </citation>
    <scope>NUCLEOTIDE SEQUENCE</scope>
    <source>
        <strain evidence="1">Q6</strain>
    </source>
</reference>
<evidence type="ECO:0000313" key="2">
    <source>
        <dbReference type="Proteomes" id="UP001432251"/>
    </source>
</evidence>
<protein>
    <submittedName>
        <fullName evidence="1">DUF4232 domain-containing protein</fullName>
    </submittedName>
</protein>
<sequence>MRVRHVTAATAAALALTALAAPAALAGPSGAISAALPRCAENDLTVRATPSDDNDGVIKLSVRNNAAKPCLVDRVPTITYGDLDGAALPLPSMPHAGHKLGGHDTAYAAVRSLSDSDDADEQARTVMFVTVTAVPDHDGRRFQALTLGAPAGLRVWEPVTTLWQDSPARAEQVLQEEITGRGAIAA</sequence>